<organism evidence="2 3">
    <name type="scientific">Kribbella sindirgiensis</name>
    <dbReference type="NCBI Taxonomy" id="1124744"/>
    <lineage>
        <taxon>Bacteria</taxon>
        <taxon>Bacillati</taxon>
        <taxon>Actinomycetota</taxon>
        <taxon>Actinomycetes</taxon>
        <taxon>Propionibacteriales</taxon>
        <taxon>Kribbellaceae</taxon>
        <taxon>Kribbella</taxon>
    </lineage>
</organism>
<accession>A0A4R0IDN3</accession>
<evidence type="ECO:0000313" key="2">
    <source>
        <dbReference type="EMBL" id="TCC31293.1"/>
    </source>
</evidence>
<protein>
    <submittedName>
        <fullName evidence="2">Uncharacterized protein</fullName>
    </submittedName>
</protein>
<evidence type="ECO:0000313" key="3">
    <source>
        <dbReference type="Proteomes" id="UP000292695"/>
    </source>
</evidence>
<dbReference type="AlphaFoldDB" id="A0A4R0IDN3"/>
<name>A0A4R0IDN3_9ACTN</name>
<reference evidence="2 3" key="1">
    <citation type="submission" date="2019-02" db="EMBL/GenBank/DDBJ databases">
        <title>Kribbella capetownensis sp. nov. and Kribbella speibonae sp. nov., isolated from soil.</title>
        <authorList>
            <person name="Curtis S.M."/>
            <person name="Norton I."/>
            <person name="Everest G.J."/>
            <person name="Meyers P.R."/>
        </authorList>
    </citation>
    <scope>NUCLEOTIDE SEQUENCE [LARGE SCALE GENOMIC DNA]</scope>
    <source>
        <strain evidence="2 3">DSM 27082</strain>
    </source>
</reference>
<feature type="region of interest" description="Disordered" evidence="1">
    <location>
        <begin position="43"/>
        <end position="63"/>
    </location>
</feature>
<dbReference type="RefSeq" id="WP_131291398.1">
    <property type="nucleotide sequence ID" value="NZ_SJKA01000007.1"/>
</dbReference>
<feature type="region of interest" description="Disordered" evidence="1">
    <location>
        <begin position="1"/>
        <end position="30"/>
    </location>
</feature>
<evidence type="ECO:0000256" key="1">
    <source>
        <dbReference type="SAM" id="MobiDB-lite"/>
    </source>
</evidence>
<feature type="compositionally biased region" description="Basic residues" evidence="1">
    <location>
        <begin position="53"/>
        <end position="63"/>
    </location>
</feature>
<gene>
    <name evidence="2" type="ORF">E0H50_21665</name>
</gene>
<dbReference type="Proteomes" id="UP000292695">
    <property type="component" value="Unassembled WGS sequence"/>
</dbReference>
<comment type="caution">
    <text evidence="2">The sequence shown here is derived from an EMBL/GenBank/DDBJ whole genome shotgun (WGS) entry which is preliminary data.</text>
</comment>
<dbReference type="OrthoDB" id="9932775at2"/>
<keyword evidence="3" id="KW-1185">Reference proteome</keyword>
<proteinExistence type="predicted"/>
<dbReference type="EMBL" id="SJKA01000007">
    <property type="protein sequence ID" value="TCC31293.1"/>
    <property type="molecule type" value="Genomic_DNA"/>
</dbReference>
<sequence length="63" mass="7017">MSVFRRTLTTPEPAPEPAPAQAPTDDLAPLGSAVDELLKPIQKRAPGNPMSRSWRRWVRRPKA</sequence>